<keyword evidence="6" id="KW-0804">Transcription</keyword>
<dbReference type="EMBL" id="CAKKLH010000281">
    <property type="protein sequence ID" value="CAH0108183.1"/>
    <property type="molecule type" value="Genomic_DNA"/>
</dbReference>
<dbReference type="OrthoDB" id="2519255at2759"/>
<evidence type="ECO:0000256" key="5">
    <source>
        <dbReference type="ARBA" id="ARBA00023125"/>
    </source>
</evidence>
<comment type="caution">
    <text evidence="10">The sequence shown here is derived from an EMBL/GenBank/DDBJ whole genome shotgun (WGS) entry which is preliminary data.</text>
</comment>
<dbReference type="GO" id="GO:0008270">
    <property type="term" value="F:zinc ion binding"/>
    <property type="evidence" value="ECO:0007669"/>
    <property type="project" value="UniProtKB-KW"/>
</dbReference>
<keyword evidence="3" id="KW-0862">Zinc</keyword>
<name>A0A8J2RYR1_9CRUS</name>
<dbReference type="PROSITE" id="PS01360">
    <property type="entry name" value="ZF_MYND_1"/>
    <property type="match status" value="1"/>
</dbReference>
<dbReference type="Pfam" id="PF01753">
    <property type="entry name" value="zf-MYND"/>
    <property type="match status" value="1"/>
</dbReference>
<dbReference type="PROSITE" id="PS50865">
    <property type="entry name" value="ZF_MYND_2"/>
    <property type="match status" value="1"/>
</dbReference>
<keyword evidence="5" id="KW-0238">DNA-binding</keyword>
<dbReference type="Pfam" id="PF14737">
    <property type="entry name" value="DUF4470"/>
    <property type="match status" value="1"/>
</dbReference>
<evidence type="ECO:0000259" key="9">
    <source>
        <dbReference type="PROSITE" id="PS50865"/>
    </source>
</evidence>
<evidence type="ECO:0000313" key="11">
    <source>
        <dbReference type="Proteomes" id="UP000789390"/>
    </source>
</evidence>
<dbReference type="InterPro" id="IPR027974">
    <property type="entry name" value="DUF4470"/>
</dbReference>
<proteinExistence type="predicted"/>
<reference evidence="10" key="1">
    <citation type="submission" date="2021-11" db="EMBL/GenBank/DDBJ databases">
        <authorList>
            <person name="Schell T."/>
        </authorList>
    </citation>
    <scope>NUCLEOTIDE SEQUENCE</scope>
    <source>
        <strain evidence="10">M5</strain>
    </source>
</reference>
<gene>
    <name evidence="10" type="ORF">DGAL_LOCUS11550</name>
</gene>
<dbReference type="Gene3D" id="6.10.140.2220">
    <property type="match status" value="1"/>
</dbReference>
<dbReference type="PANTHER" id="PTHR10237:SF1">
    <property type="entry name" value="DEFORMED EPIDERMAL AUTOREGULATORY FACTOR 1 HOMOLOG"/>
    <property type="match status" value="1"/>
</dbReference>
<keyword evidence="2 8" id="KW-0863">Zinc-finger</keyword>
<dbReference type="AlphaFoldDB" id="A0A8J2RYR1"/>
<feature type="domain" description="MYND-type" evidence="9">
    <location>
        <begin position="1028"/>
        <end position="1067"/>
    </location>
</feature>
<dbReference type="GO" id="GO:0003677">
    <property type="term" value="F:DNA binding"/>
    <property type="evidence" value="ECO:0007669"/>
    <property type="project" value="UniProtKB-KW"/>
</dbReference>
<dbReference type="PANTHER" id="PTHR10237">
    <property type="entry name" value="DEFORMED EPIDERMAL AUTOREGULATORY FACTOR 1 HOMOLOG SUPPRESSIN"/>
    <property type="match status" value="1"/>
</dbReference>
<dbReference type="Proteomes" id="UP000789390">
    <property type="component" value="Unassembled WGS sequence"/>
</dbReference>
<protein>
    <recommendedName>
        <fullName evidence="9">MYND-type domain-containing protein</fullName>
    </recommendedName>
</protein>
<evidence type="ECO:0000256" key="8">
    <source>
        <dbReference type="PROSITE-ProRule" id="PRU00134"/>
    </source>
</evidence>
<organism evidence="10 11">
    <name type="scientific">Daphnia galeata</name>
    <dbReference type="NCBI Taxonomy" id="27404"/>
    <lineage>
        <taxon>Eukaryota</taxon>
        <taxon>Metazoa</taxon>
        <taxon>Ecdysozoa</taxon>
        <taxon>Arthropoda</taxon>
        <taxon>Crustacea</taxon>
        <taxon>Branchiopoda</taxon>
        <taxon>Diplostraca</taxon>
        <taxon>Cladocera</taxon>
        <taxon>Anomopoda</taxon>
        <taxon>Daphniidae</taxon>
        <taxon>Daphnia</taxon>
    </lineage>
</organism>
<evidence type="ECO:0000256" key="1">
    <source>
        <dbReference type="ARBA" id="ARBA00022723"/>
    </source>
</evidence>
<accession>A0A8J2RYR1</accession>
<sequence>MASFISPARRRFDENQPIYFQLGGVQSRNVLKDFKGLTKKEIKILFLNCHDLRNVLQTIASKTSKNGPLNIHLNHSCPFSLARNVLILKVISATNFNANCAEDFRYLWDIWYNVEWPKKTLDRFCKDVKELIDMGLPEHNLDFDGHQLKDLKDVWGNWLLSLTKLTKSSEMEKVLRNRLEFIHSGGRIGKEMLKSKAKMSKTPEPLIIEQLVSKLATGMVSGDTPELLKNKLTKEIKRYYQTGSCNPASTILKSAAVNPTLLELKSVWSLIKTPRWRVDLYSSPFIGFLPLPLDELEANEEDIAALHCQKMLKKFVASYRQLKNKINFHFHWSDNLQFCLIGTNEMFDIIDCSTLADEVGLANLIISVSPRLDHQSSDALMITESSEYWCAVASSIANYVEEALCAPLSMIPSLYGVRLAHDASLGSNQITSKGNAEGFPDITLTWRKTPQFENVSLGFSPSLEHCLKNLEKKCYFMEEKDKSFEKNKKFFRSYTPLTYYYMVKNVVSRSGNPKSLQDNLLKTNHSKGFSQFTITQKAIEAWANDRPVTLVTAIQPFTPDIEDLFQSFFRAPMLRVMVIPIDHLQIEMENKKDYIIQWIKKYPDVHYIENFNLSFQEQDANLISPTLRVSFVLPKEHRLKPNHCAVLIEMFSGCVMLSLGMIEDMIQETIIKSTSTKKQLSTRPETGQQDSFMEAENCQESPKDFIFNISIHTKDVPKGLNVSSDQLRPCEAGHKITFSIAEPQGVQPLTLCFPYPVLVDCIDATLRRADRSIQVVLKKALNEPWPYDFNPKPKWDVDKFKLWQDLNPNDTVSELYTHVAVQKGFQRLKNYLGMDVFGNSAHLPEVRLLLPMEIARNTIGTILMQVQTKGCEFFAILKAPAPGQALSSTANEKPLFFIRAHPPILSSPFNGPMILLSVLDCCLSEKLVKKGQLKENNAKEDFERIFHPRNKKTTPMTLWTNIEDSTSLLRYVFRLNSTKMKPSSWQEENLPLGKCSPYLATFLSPLYLDHFPAKGLNSSNQGSEQFTCAGCGKQSSIAMKRCSRCKTMTYCSSACQKTDWKKHKLMCSDMEPASLMFSLEVE</sequence>
<dbReference type="InterPro" id="IPR002893">
    <property type="entry name" value="Znf_MYND"/>
</dbReference>
<evidence type="ECO:0000256" key="3">
    <source>
        <dbReference type="ARBA" id="ARBA00022833"/>
    </source>
</evidence>
<dbReference type="SUPFAM" id="SSF144232">
    <property type="entry name" value="HIT/MYND zinc finger-like"/>
    <property type="match status" value="1"/>
</dbReference>
<evidence type="ECO:0000256" key="7">
    <source>
        <dbReference type="ARBA" id="ARBA00023242"/>
    </source>
</evidence>
<keyword evidence="4" id="KW-0805">Transcription regulation</keyword>
<dbReference type="InterPro" id="IPR024119">
    <property type="entry name" value="TF_DEAF-1"/>
</dbReference>
<evidence type="ECO:0000313" key="10">
    <source>
        <dbReference type="EMBL" id="CAH0108183.1"/>
    </source>
</evidence>
<evidence type="ECO:0000256" key="6">
    <source>
        <dbReference type="ARBA" id="ARBA00023163"/>
    </source>
</evidence>
<dbReference type="GO" id="GO:0005634">
    <property type="term" value="C:nucleus"/>
    <property type="evidence" value="ECO:0007669"/>
    <property type="project" value="TreeGrafter"/>
</dbReference>
<keyword evidence="11" id="KW-1185">Reference proteome</keyword>
<keyword evidence="7" id="KW-0539">Nucleus</keyword>
<keyword evidence="1" id="KW-0479">Metal-binding</keyword>
<evidence type="ECO:0000256" key="4">
    <source>
        <dbReference type="ARBA" id="ARBA00023015"/>
    </source>
</evidence>
<evidence type="ECO:0000256" key="2">
    <source>
        <dbReference type="ARBA" id="ARBA00022771"/>
    </source>
</evidence>
<dbReference type="GO" id="GO:0000981">
    <property type="term" value="F:DNA-binding transcription factor activity, RNA polymerase II-specific"/>
    <property type="evidence" value="ECO:0007669"/>
    <property type="project" value="TreeGrafter"/>
</dbReference>